<accession>A0A1G6ZZ76</accession>
<dbReference type="PANTHER" id="PTHR39330:SF1">
    <property type="entry name" value="ETHANOLAMINE AMMONIA-LYASE SMALL SUBUNIT"/>
    <property type="match status" value="1"/>
</dbReference>
<protein>
    <recommendedName>
        <fullName evidence="5">Ethanolamine ammonia-lyase small subunit</fullName>
        <shortName evidence="5">EAL small subunit</shortName>
        <ecNumber evidence="5">4.3.1.7</ecNumber>
    </recommendedName>
</protein>
<evidence type="ECO:0000313" key="6">
    <source>
        <dbReference type="EMBL" id="SDE07859.1"/>
    </source>
</evidence>
<dbReference type="GO" id="GO:0031471">
    <property type="term" value="C:ethanolamine degradation polyhedral organelle"/>
    <property type="evidence" value="ECO:0007669"/>
    <property type="project" value="UniProtKB-UniRule"/>
</dbReference>
<dbReference type="AlphaFoldDB" id="A0A1G6ZZ76"/>
<dbReference type="InterPro" id="IPR042251">
    <property type="entry name" value="EutC_C"/>
</dbReference>
<dbReference type="Gene3D" id="3.40.50.11240">
    <property type="entry name" value="Ethanolamine ammonia-lyase light chain (EutC)"/>
    <property type="match status" value="1"/>
</dbReference>
<dbReference type="Proteomes" id="UP000198925">
    <property type="component" value="Unassembled WGS sequence"/>
</dbReference>
<comment type="similarity">
    <text evidence="5">Belongs to the EutC family.</text>
</comment>
<feature type="binding site" evidence="5">
    <location>
        <position position="150"/>
    </location>
    <ligand>
        <name>adenosylcob(III)alamin</name>
        <dbReference type="ChEBI" id="CHEBI:18408"/>
    </ligand>
</feature>
<evidence type="ECO:0000256" key="2">
    <source>
        <dbReference type="ARBA" id="ARBA00023239"/>
    </source>
</evidence>
<dbReference type="Pfam" id="PF05985">
    <property type="entry name" value="EutC"/>
    <property type="match status" value="1"/>
</dbReference>
<dbReference type="Gene3D" id="1.10.30.40">
    <property type="entry name" value="Ethanolamine ammonia-lyase light chain (EutC), N-terminal domain"/>
    <property type="match status" value="1"/>
</dbReference>
<comment type="cofactor">
    <cofactor evidence="5">
        <name>adenosylcob(III)alamin</name>
        <dbReference type="ChEBI" id="CHEBI:18408"/>
    </cofactor>
    <text evidence="5">Binds between the large and small subunits.</text>
</comment>
<keyword evidence="4 5" id="KW-1283">Bacterial microcompartment</keyword>
<evidence type="ECO:0000256" key="4">
    <source>
        <dbReference type="ARBA" id="ARBA00024446"/>
    </source>
</evidence>
<gene>
    <name evidence="5" type="primary">eutC</name>
    <name evidence="6" type="ORF">SAMN04487779_101819</name>
</gene>
<dbReference type="PIRSF" id="PIRSF018982">
    <property type="entry name" value="EutC"/>
    <property type="match status" value="1"/>
</dbReference>
<keyword evidence="7" id="KW-1185">Reference proteome</keyword>
<evidence type="ECO:0000256" key="5">
    <source>
        <dbReference type="HAMAP-Rule" id="MF_00601"/>
    </source>
</evidence>
<dbReference type="GO" id="GO:0046336">
    <property type="term" value="P:ethanolamine catabolic process"/>
    <property type="evidence" value="ECO:0007669"/>
    <property type="project" value="UniProtKB-UniRule"/>
</dbReference>
<name>A0A1G6ZZ76_9PROT</name>
<reference evidence="6 7" key="1">
    <citation type="submission" date="2016-10" db="EMBL/GenBank/DDBJ databases">
        <authorList>
            <person name="de Groot N.N."/>
        </authorList>
    </citation>
    <scope>NUCLEOTIDE SEQUENCE [LARGE SCALE GENOMIC DNA]</scope>
    <source>
        <strain evidence="6 7">CPCC 100156</strain>
    </source>
</reference>
<feature type="binding site" evidence="5">
    <location>
        <position position="200"/>
    </location>
    <ligand>
        <name>adenosylcob(III)alamin</name>
        <dbReference type="ChEBI" id="CHEBI:18408"/>
    </ligand>
</feature>
<comment type="subunit">
    <text evidence="5">The basic unit is a heterodimer which dimerizes to form tetramers. The heterotetramers trimerize; 6 large subunits form a core ring with 6 small subunits projecting outwards.</text>
</comment>
<dbReference type="HAMAP" id="MF_00601">
    <property type="entry name" value="EutC"/>
    <property type="match status" value="1"/>
</dbReference>
<dbReference type="InterPro" id="IPR009246">
    <property type="entry name" value="EutC"/>
</dbReference>
<comment type="pathway">
    <text evidence="5">Amine and polyamine degradation; ethanolamine degradation.</text>
</comment>
<dbReference type="EMBL" id="FMZX01000018">
    <property type="protein sequence ID" value="SDE07859.1"/>
    <property type="molecule type" value="Genomic_DNA"/>
</dbReference>
<dbReference type="GO" id="GO:0008851">
    <property type="term" value="F:ethanolamine ammonia-lyase activity"/>
    <property type="evidence" value="ECO:0007669"/>
    <property type="project" value="UniProtKB-UniRule"/>
</dbReference>
<comment type="subcellular location">
    <subcellularLocation>
        <location evidence="5">Bacterial microcompartment</location>
    </subcellularLocation>
</comment>
<dbReference type="GO" id="GO:0009350">
    <property type="term" value="C:ethanolamine ammonia-lyase complex"/>
    <property type="evidence" value="ECO:0007669"/>
    <property type="project" value="UniProtKB-UniRule"/>
</dbReference>
<evidence type="ECO:0000313" key="7">
    <source>
        <dbReference type="Proteomes" id="UP000198925"/>
    </source>
</evidence>
<dbReference type="RefSeq" id="WP_090664622.1">
    <property type="nucleotide sequence ID" value="NZ_FMZX01000018.1"/>
</dbReference>
<dbReference type="GO" id="GO:0031419">
    <property type="term" value="F:cobalamin binding"/>
    <property type="evidence" value="ECO:0007669"/>
    <property type="project" value="UniProtKB-UniRule"/>
</dbReference>
<evidence type="ECO:0000256" key="1">
    <source>
        <dbReference type="ARBA" id="ARBA00022628"/>
    </source>
</evidence>
<proteinExistence type="inferred from homology"/>
<organism evidence="6 7">
    <name type="scientific">Belnapia rosea</name>
    <dbReference type="NCBI Taxonomy" id="938405"/>
    <lineage>
        <taxon>Bacteria</taxon>
        <taxon>Pseudomonadati</taxon>
        <taxon>Pseudomonadota</taxon>
        <taxon>Alphaproteobacteria</taxon>
        <taxon>Acetobacterales</taxon>
        <taxon>Roseomonadaceae</taxon>
        <taxon>Belnapia</taxon>
    </lineage>
</organism>
<feature type="binding site" evidence="5">
    <location>
        <position position="171"/>
    </location>
    <ligand>
        <name>adenosylcob(III)alamin</name>
        <dbReference type="ChEBI" id="CHEBI:18408"/>
    </ligand>
</feature>
<keyword evidence="2 5" id="KW-0456">Lyase</keyword>
<dbReference type="PANTHER" id="PTHR39330">
    <property type="entry name" value="ETHANOLAMINE AMMONIA-LYASE LIGHT CHAIN"/>
    <property type="match status" value="1"/>
</dbReference>
<dbReference type="STRING" id="938405.SAMN02927895_03413"/>
<dbReference type="UniPathway" id="UPA00560"/>
<evidence type="ECO:0000256" key="3">
    <source>
        <dbReference type="ARBA" id="ARBA00023285"/>
    </source>
</evidence>
<comment type="catalytic activity">
    <reaction evidence="5">
        <text>ethanolamine = acetaldehyde + NH4(+)</text>
        <dbReference type="Rhea" id="RHEA:15313"/>
        <dbReference type="ChEBI" id="CHEBI:15343"/>
        <dbReference type="ChEBI" id="CHEBI:28938"/>
        <dbReference type="ChEBI" id="CHEBI:57603"/>
        <dbReference type="EC" id="4.3.1.7"/>
    </reaction>
</comment>
<dbReference type="InterPro" id="IPR042255">
    <property type="entry name" value="EutC_N"/>
</dbReference>
<comment type="function">
    <text evidence="5">Catalyzes the deamination of various vicinal amino-alcohols to oxo compounds. Allows this organism to utilize ethanolamine as the sole source of nitrogen and carbon in the presence of external vitamin B12.</text>
</comment>
<keyword evidence="3 5" id="KW-0170">Cobalt</keyword>
<keyword evidence="1 5" id="KW-0846">Cobalamin</keyword>
<dbReference type="GO" id="GO:0006520">
    <property type="term" value="P:amino acid metabolic process"/>
    <property type="evidence" value="ECO:0007669"/>
    <property type="project" value="InterPro"/>
</dbReference>
<dbReference type="NCBIfam" id="NF003971">
    <property type="entry name" value="PRK05465.1"/>
    <property type="match status" value="1"/>
</dbReference>
<sequence length="247" mass="25638">MSAPVPWVELRRFTAARVALGRAGHGLPTAAHLDFQEAHARARDAVHSSLDLAAIEAELAPLDLPMQSVASQAADRRSYLLRPDLGRRLRETDRAGLPPAPGAFLFVVADGLCATGVRTQAPALIAAALPLLRRAGLAIAPIILASQARVALGDEIGEAMGAGMVAVLIGERPGLSATDSLGLYLTLGPRRGRTDAERNCISNIRPGGLSPAAAAEKLAWLAGAALRLGATGVALKDEQPTTPRLTP</sequence>
<dbReference type="EC" id="4.3.1.7" evidence="5"/>